<organism evidence="7 8">
    <name type="scientific">Ostreococcus lucimarinus (strain CCE9901)</name>
    <dbReference type="NCBI Taxonomy" id="436017"/>
    <lineage>
        <taxon>Eukaryota</taxon>
        <taxon>Viridiplantae</taxon>
        <taxon>Chlorophyta</taxon>
        <taxon>Mamiellophyceae</taxon>
        <taxon>Mamiellales</taxon>
        <taxon>Bathycoccaceae</taxon>
        <taxon>Ostreococcus</taxon>
    </lineage>
</organism>
<dbReference type="InterPro" id="IPR004384">
    <property type="entry name" value="RNA_MeTrfase_TrmJ/LasT"/>
</dbReference>
<dbReference type="HOGENOM" id="CLU_049969_0_0_1"/>
<name>A4RS14_OSTLU</name>
<evidence type="ECO:0000313" key="8">
    <source>
        <dbReference type="Proteomes" id="UP000001568"/>
    </source>
</evidence>
<accession>A4RS14</accession>
<feature type="region of interest" description="Disordered" evidence="5">
    <location>
        <begin position="321"/>
        <end position="341"/>
    </location>
</feature>
<dbReference type="Proteomes" id="UP000001568">
    <property type="component" value="Chromosome 1"/>
</dbReference>
<dbReference type="GeneID" id="4999710"/>
<dbReference type="Gramene" id="ABO93952">
    <property type="protein sequence ID" value="ABO93952"/>
    <property type="gene ID" value="OSTLU_92219"/>
</dbReference>
<sequence>MPHARAHRARASASVRASSRGARSTSSSRRRAPRRKSALFATSGSADARPWVDDVERAIPALSNVRFVMCAPQGPANVGAAARVMQNFGIYDLALVDVGPFVLTTTTRSGDATREISDEASEGEGRAPERASEVLGSEARTTPLCEEAMRYACAADWLLADAERCDDAEEALRGCSFVLATTARPRSGTPLMTAREAAERVREEAKRGKVAVLFGNERTGLTNDELSWAHAAVAIPTAGAGKICRKSLKYTGGTGPTSLNLSHAVGILAYEIFMACGGEATNGEILPEKAKLLTVDEKVTLRNEIVAARRTLDVLRSDVGASTSSASADDGDGEDGDDEDDEEIIAREERAFERILAAAPMHRSDAAALFQLSRRVTAMAKGAVVAPRDGENLLDETVVQCVRSLVDENQAVTIKSARNRLRARLGVSLTNREIARAIARAASDL</sequence>
<evidence type="ECO:0000313" key="7">
    <source>
        <dbReference type="EMBL" id="ABO93952.1"/>
    </source>
</evidence>
<dbReference type="Pfam" id="PF00588">
    <property type="entry name" value="SpoU_methylase"/>
    <property type="match status" value="1"/>
</dbReference>
<dbReference type="CDD" id="cd18093">
    <property type="entry name" value="SpoU-like_TrmJ"/>
    <property type="match status" value="1"/>
</dbReference>
<dbReference type="OMA" id="NEELAWA"/>
<dbReference type="GO" id="GO:0005829">
    <property type="term" value="C:cytosol"/>
    <property type="evidence" value="ECO:0007669"/>
    <property type="project" value="TreeGrafter"/>
</dbReference>
<feature type="region of interest" description="Disordered" evidence="5">
    <location>
        <begin position="1"/>
        <end position="43"/>
    </location>
</feature>
<dbReference type="Gene3D" id="3.40.1280.10">
    <property type="match status" value="1"/>
</dbReference>
<dbReference type="KEGG" id="olu:OSTLU_92219"/>
<reference evidence="7 8" key="1">
    <citation type="journal article" date="2007" name="Proc. Natl. Acad. Sci. U.S.A.">
        <title>The tiny eukaryote Ostreococcus provides genomic insights into the paradox of plankton speciation.</title>
        <authorList>
            <person name="Palenik B."/>
            <person name="Grimwood J."/>
            <person name="Aerts A."/>
            <person name="Rouze P."/>
            <person name="Salamov A."/>
            <person name="Putnam N."/>
            <person name="Dupont C."/>
            <person name="Jorgensen R."/>
            <person name="Derelle E."/>
            <person name="Rombauts S."/>
            <person name="Zhou K."/>
            <person name="Otillar R."/>
            <person name="Merchant S.S."/>
            <person name="Podell S."/>
            <person name="Gaasterland T."/>
            <person name="Napoli C."/>
            <person name="Gendler K."/>
            <person name="Manuell A."/>
            <person name="Tai V."/>
            <person name="Vallon O."/>
            <person name="Piganeau G."/>
            <person name="Jancek S."/>
            <person name="Heijde M."/>
            <person name="Jabbari K."/>
            <person name="Bowler C."/>
            <person name="Lohr M."/>
            <person name="Robbens S."/>
            <person name="Werner G."/>
            <person name="Dubchak I."/>
            <person name="Pazour G.J."/>
            <person name="Ren Q."/>
            <person name="Paulsen I."/>
            <person name="Delwiche C."/>
            <person name="Schmutz J."/>
            <person name="Rokhsar D."/>
            <person name="Van de Peer Y."/>
            <person name="Moreau H."/>
            <person name="Grigoriev I.V."/>
        </authorList>
    </citation>
    <scope>NUCLEOTIDE SEQUENCE [LARGE SCALE GENOMIC DNA]</scope>
    <source>
        <strain evidence="7 8">CCE9901</strain>
    </source>
</reference>
<gene>
    <name evidence="7" type="ORF">OSTLU_92219</name>
</gene>
<dbReference type="InterPro" id="IPR029028">
    <property type="entry name" value="Alpha/beta_knot_MTases"/>
</dbReference>
<feature type="compositionally biased region" description="Basic and acidic residues" evidence="5">
    <location>
        <begin position="111"/>
        <end position="132"/>
    </location>
</feature>
<dbReference type="EMBL" id="CP000581">
    <property type="protein sequence ID" value="ABO93952.1"/>
    <property type="molecule type" value="Genomic_DNA"/>
</dbReference>
<feature type="compositionally biased region" description="Basic residues" evidence="5">
    <location>
        <begin position="28"/>
        <end position="37"/>
    </location>
</feature>
<evidence type="ECO:0000256" key="3">
    <source>
        <dbReference type="ARBA" id="ARBA00022679"/>
    </source>
</evidence>
<protein>
    <recommendedName>
        <fullName evidence="6">tRNA/rRNA methyltransferase SpoU type domain-containing protein</fullName>
    </recommendedName>
</protein>
<feature type="region of interest" description="Disordered" evidence="5">
    <location>
        <begin position="107"/>
        <end position="135"/>
    </location>
</feature>
<dbReference type="eggNOG" id="ENOG502S962">
    <property type="taxonomic scope" value="Eukaryota"/>
</dbReference>
<evidence type="ECO:0000259" key="6">
    <source>
        <dbReference type="Pfam" id="PF00588"/>
    </source>
</evidence>
<evidence type="ECO:0000256" key="2">
    <source>
        <dbReference type="ARBA" id="ARBA00022603"/>
    </source>
</evidence>
<feature type="compositionally biased region" description="Acidic residues" evidence="5">
    <location>
        <begin position="329"/>
        <end position="341"/>
    </location>
</feature>
<dbReference type="AlphaFoldDB" id="A4RS14"/>
<dbReference type="GO" id="GO:0002128">
    <property type="term" value="P:tRNA nucleoside ribose methylation"/>
    <property type="evidence" value="ECO:0007669"/>
    <property type="project" value="TreeGrafter"/>
</dbReference>
<comment type="similarity">
    <text evidence="1">Belongs to the class IV-like SAM-binding methyltransferase superfamily. RNA methyltransferase TrmH family.</text>
</comment>
<evidence type="ECO:0000256" key="4">
    <source>
        <dbReference type="ARBA" id="ARBA00022691"/>
    </source>
</evidence>
<dbReference type="OrthoDB" id="241340at2759"/>
<dbReference type="GO" id="GO:0008173">
    <property type="term" value="F:RNA methyltransferase activity"/>
    <property type="evidence" value="ECO:0007669"/>
    <property type="project" value="InterPro"/>
</dbReference>
<dbReference type="GO" id="GO:0003723">
    <property type="term" value="F:RNA binding"/>
    <property type="evidence" value="ECO:0007669"/>
    <property type="project" value="InterPro"/>
</dbReference>
<feature type="compositionally biased region" description="Basic residues" evidence="5">
    <location>
        <begin position="1"/>
        <end position="10"/>
    </location>
</feature>
<keyword evidence="4" id="KW-0949">S-adenosyl-L-methionine</keyword>
<proteinExistence type="inferred from homology"/>
<feature type="domain" description="tRNA/rRNA methyltransferase SpoU type" evidence="6">
    <location>
        <begin position="134"/>
        <end position="270"/>
    </location>
</feature>
<feature type="compositionally biased region" description="Low complexity" evidence="5">
    <location>
        <begin position="11"/>
        <end position="27"/>
    </location>
</feature>
<dbReference type="InterPro" id="IPR001537">
    <property type="entry name" value="SpoU_MeTrfase"/>
</dbReference>
<evidence type="ECO:0000256" key="5">
    <source>
        <dbReference type="SAM" id="MobiDB-lite"/>
    </source>
</evidence>
<dbReference type="PANTHER" id="PTHR42786:SF2">
    <property type="entry name" value="TRNA (CYTIDINE_URIDINE-2'-O-)-METHYLTRANSFERASE TRMJ"/>
    <property type="match status" value="1"/>
</dbReference>
<dbReference type="PANTHER" id="PTHR42786">
    <property type="entry name" value="TRNA/RRNA METHYLTRANSFERASE"/>
    <property type="match status" value="1"/>
</dbReference>
<dbReference type="RefSeq" id="XP_001415660.1">
    <property type="nucleotide sequence ID" value="XM_001415623.1"/>
</dbReference>
<keyword evidence="2" id="KW-0489">Methyltransferase</keyword>
<evidence type="ECO:0000256" key="1">
    <source>
        <dbReference type="ARBA" id="ARBA00007228"/>
    </source>
</evidence>
<dbReference type="InterPro" id="IPR029026">
    <property type="entry name" value="tRNA_m1G_MTases_N"/>
</dbReference>
<keyword evidence="3" id="KW-0808">Transferase</keyword>
<dbReference type="SUPFAM" id="SSF75217">
    <property type="entry name" value="alpha/beta knot"/>
    <property type="match status" value="1"/>
</dbReference>
<keyword evidence="8" id="KW-1185">Reference proteome</keyword>